<evidence type="ECO:0000256" key="4">
    <source>
        <dbReference type="ARBA" id="ARBA00022989"/>
    </source>
</evidence>
<keyword evidence="5 8" id="KW-0406">Ion transport</keyword>
<dbReference type="Proteomes" id="UP001159427">
    <property type="component" value="Unassembled WGS sequence"/>
</dbReference>
<evidence type="ECO:0000313" key="13">
    <source>
        <dbReference type="Proteomes" id="UP001159427"/>
    </source>
</evidence>
<keyword evidence="3 8" id="KW-0812">Transmembrane</keyword>
<evidence type="ECO:0000256" key="6">
    <source>
        <dbReference type="ARBA" id="ARBA00023136"/>
    </source>
</evidence>
<feature type="transmembrane region" description="Helical" evidence="10">
    <location>
        <begin position="193"/>
        <end position="210"/>
    </location>
</feature>
<gene>
    <name evidence="12" type="ORF">PEVE_00032046</name>
</gene>
<dbReference type="EMBL" id="CALNXI010004631">
    <property type="protein sequence ID" value="CAH3196203.1"/>
    <property type="molecule type" value="Genomic_DNA"/>
</dbReference>
<feature type="region of interest" description="Disordered" evidence="9">
    <location>
        <begin position="286"/>
        <end position="309"/>
    </location>
</feature>
<keyword evidence="6 10" id="KW-0472">Membrane</keyword>
<evidence type="ECO:0000256" key="3">
    <source>
        <dbReference type="ARBA" id="ARBA00022692"/>
    </source>
</evidence>
<evidence type="ECO:0000256" key="8">
    <source>
        <dbReference type="RuleBase" id="RU003857"/>
    </source>
</evidence>
<evidence type="ECO:0000256" key="5">
    <source>
        <dbReference type="ARBA" id="ARBA00023065"/>
    </source>
</evidence>
<dbReference type="PANTHER" id="PTHR11003:SF345">
    <property type="entry name" value="TWIK FAMILY OF POTASSIUM CHANNELS PROTEIN 18"/>
    <property type="match status" value="1"/>
</dbReference>
<proteinExistence type="inferred from homology"/>
<dbReference type="PRINTS" id="PR01333">
    <property type="entry name" value="2POREKCHANEL"/>
</dbReference>
<feature type="transmembrane region" description="Helical" evidence="10">
    <location>
        <begin position="6"/>
        <end position="27"/>
    </location>
</feature>
<feature type="domain" description="Potassium channel" evidence="11">
    <location>
        <begin position="169"/>
        <end position="210"/>
    </location>
</feature>
<evidence type="ECO:0000313" key="12">
    <source>
        <dbReference type="EMBL" id="CAH3196203.1"/>
    </source>
</evidence>
<comment type="similarity">
    <text evidence="8">Belongs to the two pore domain potassium channel (TC 1.A.1.8) family.</text>
</comment>
<dbReference type="InterPro" id="IPR013099">
    <property type="entry name" value="K_chnl_dom"/>
</dbReference>
<evidence type="ECO:0000256" key="1">
    <source>
        <dbReference type="ARBA" id="ARBA00004141"/>
    </source>
</evidence>
<feature type="transmembrane region" description="Helical" evidence="10">
    <location>
        <begin position="163"/>
        <end position="181"/>
    </location>
</feature>
<feature type="domain" description="Potassium channel" evidence="11">
    <location>
        <begin position="79"/>
        <end position="135"/>
    </location>
</feature>
<keyword evidence="13" id="KW-1185">Reference proteome</keyword>
<evidence type="ECO:0000256" key="2">
    <source>
        <dbReference type="ARBA" id="ARBA00022448"/>
    </source>
</evidence>
<dbReference type="Gene3D" id="1.10.287.70">
    <property type="match status" value="1"/>
</dbReference>
<keyword evidence="2 8" id="KW-0813">Transport</keyword>
<comment type="subcellular location">
    <subcellularLocation>
        <location evidence="1">Membrane</location>
        <topology evidence="1">Multi-pass membrane protein</topology>
    </subcellularLocation>
</comment>
<dbReference type="InterPro" id="IPR003280">
    <property type="entry name" value="2pore_dom_K_chnl"/>
</dbReference>
<accession>A0ABN8SZF8</accession>
<sequence>MNLLVVNALIRTIAFITWTCFSAWLFVQMEHTENDFVDQKYQLLRSLYISMVSKYNMTIDDFNNFSNIAHEALSAPDLQWTYLHSFDFVLQTVTTIGYGYITPKTEGGKILSIFVALVGIPITMLALKTVGELIVYGVNEVVKKFETKVLKKSEVRQLQTKTAVILFLLLVMLIMTASILLARRAGWTVTESVYFWFITYTTIGFGDYVTKDLPQSIQMLSSNGSRSYQGQEKRVFEVEETAQIFVSILTLVYSIQGLCLVSSILNSIMAAIEELNLRPRCLRRKTEDRASDNKNSSPEQCDREVIQAL</sequence>
<reference evidence="12 13" key="1">
    <citation type="submission" date="2022-05" db="EMBL/GenBank/DDBJ databases">
        <authorList>
            <consortium name="Genoscope - CEA"/>
            <person name="William W."/>
        </authorList>
    </citation>
    <scope>NUCLEOTIDE SEQUENCE [LARGE SCALE GENOMIC DNA]</scope>
</reference>
<feature type="compositionally biased region" description="Basic and acidic residues" evidence="9">
    <location>
        <begin position="300"/>
        <end position="309"/>
    </location>
</feature>
<organism evidence="12 13">
    <name type="scientific">Porites evermanni</name>
    <dbReference type="NCBI Taxonomy" id="104178"/>
    <lineage>
        <taxon>Eukaryota</taxon>
        <taxon>Metazoa</taxon>
        <taxon>Cnidaria</taxon>
        <taxon>Anthozoa</taxon>
        <taxon>Hexacorallia</taxon>
        <taxon>Scleractinia</taxon>
        <taxon>Fungiina</taxon>
        <taxon>Poritidae</taxon>
        <taxon>Porites</taxon>
    </lineage>
</organism>
<feature type="transmembrane region" description="Helical" evidence="10">
    <location>
        <begin position="110"/>
        <end position="127"/>
    </location>
</feature>
<evidence type="ECO:0000256" key="10">
    <source>
        <dbReference type="SAM" id="Phobius"/>
    </source>
</evidence>
<name>A0ABN8SZF8_9CNID</name>
<keyword evidence="4 10" id="KW-1133">Transmembrane helix</keyword>
<evidence type="ECO:0000256" key="9">
    <source>
        <dbReference type="SAM" id="MobiDB-lite"/>
    </source>
</evidence>
<dbReference type="PANTHER" id="PTHR11003">
    <property type="entry name" value="POTASSIUM CHANNEL, SUBFAMILY K"/>
    <property type="match status" value="1"/>
</dbReference>
<keyword evidence="7 8" id="KW-0407">Ion channel</keyword>
<protein>
    <recommendedName>
        <fullName evidence="11">Potassium channel domain-containing protein</fullName>
    </recommendedName>
</protein>
<evidence type="ECO:0000256" key="7">
    <source>
        <dbReference type="ARBA" id="ARBA00023303"/>
    </source>
</evidence>
<comment type="caution">
    <text evidence="12">The sequence shown here is derived from an EMBL/GenBank/DDBJ whole genome shotgun (WGS) entry which is preliminary data.</text>
</comment>
<dbReference type="SUPFAM" id="SSF81324">
    <property type="entry name" value="Voltage-gated potassium channels"/>
    <property type="match status" value="2"/>
</dbReference>
<dbReference type="Pfam" id="PF07885">
    <property type="entry name" value="Ion_trans_2"/>
    <property type="match status" value="2"/>
</dbReference>
<feature type="transmembrane region" description="Helical" evidence="10">
    <location>
        <begin position="244"/>
        <end position="272"/>
    </location>
</feature>
<evidence type="ECO:0000259" key="11">
    <source>
        <dbReference type="Pfam" id="PF07885"/>
    </source>
</evidence>